<name>A0ABX7DTH7_9FLAO</name>
<proteinExistence type="predicted"/>
<dbReference type="RefSeq" id="WP_202336760.1">
    <property type="nucleotide sequence ID" value="NZ_CP068439.1"/>
</dbReference>
<organism evidence="1 2">
    <name type="scientific">Aequorivita iocasae</name>
    <dbReference type="NCBI Taxonomy" id="2803865"/>
    <lineage>
        <taxon>Bacteria</taxon>
        <taxon>Pseudomonadati</taxon>
        <taxon>Bacteroidota</taxon>
        <taxon>Flavobacteriia</taxon>
        <taxon>Flavobacteriales</taxon>
        <taxon>Flavobacteriaceae</taxon>
        <taxon>Aequorivita</taxon>
    </lineage>
</organism>
<keyword evidence="2" id="KW-1185">Reference proteome</keyword>
<reference evidence="1 2" key="1">
    <citation type="submission" date="2021-01" db="EMBL/GenBank/DDBJ databases">
        <title>Aequorivita sp. strain KX20305, a bacterium isolated from the sediment collected at a cold seep field in South China Sea.</title>
        <authorList>
            <person name="Zhang H."/>
            <person name="Li C."/>
        </authorList>
    </citation>
    <scope>NUCLEOTIDE SEQUENCE [LARGE SCALE GENOMIC DNA]</scope>
    <source>
        <strain evidence="1 2">KX20305</strain>
    </source>
</reference>
<evidence type="ECO:0000313" key="1">
    <source>
        <dbReference type="EMBL" id="QQX76853.1"/>
    </source>
</evidence>
<accession>A0ABX7DTH7</accession>
<dbReference type="Proteomes" id="UP000629420">
    <property type="component" value="Chromosome"/>
</dbReference>
<dbReference type="EMBL" id="CP068439">
    <property type="protein sequence ID" value="QQX76853.1"/>
    <property type="molecule type" value="Genomic_DNA"/>
</dbReference>
<evidence type="ECO:0000313" key="2">
    <source>
        <dbReference type="Proteomes" id="UP000629420"/>
    </source>
</evidence>
<protein>
    <submittedName>
        <fullName evidence="1">Uncharacterized protein</fullName>
    </submittedName>
</protein>
<sequence>MACKKNHIDTDQIIKDLPISQGNFERHKCASCAYEKGLQNGAKKLLNFDLEDFITNLEKSQKGFRRHRSAIEAYTLGFFHGLNGDNNHLAIKDKSRIASQMRDFGLSMVAKGVVNATFSEMGEPYSHAMGLVQVANGFEILIKSKIVEEHPLLVFTKIPKEANLVDGNIKMEDLLEHGQTIMYSELPDRLWATTGYKIESLDLYNKFGRIRNQIIHFAIPQISLANLTLEYTFKIIEKAINTWWDVTILDYAQEYDDVILEYIFERIEDLGLKTIYTVDNNFHLKKK</sequence>
<gene>
    <name evidence="1" type="ORF">JK629_00835</name>
</gene>